<name>A0A6M0K6K2_9GAMM</name>
<dbReference type="EMBL" id="JAAIJQ010000145">
    <property type="protein sequence ID" value="NEV65079.1"/>
    <property type="molecule type" value="Genomic_DNA"/>
</dbReference>
<dbReference type="InterPro" id="IPR005586">
    <property type="entry name" value="ABC_trans_aux"/>
</dbReference>
<evidence type="ECO:0000256" key="1">
    <source>
        <dbReference type="SAM" id="MobiDB-lite"/>
    </source>
</evidence>
<comment type="caution">
    <text evidence="3">The sequence shown here is derived from an EMBL/GenBank/DDBJ whole genome shotgun (WGS) entry which is preliminary data.</text>
</comment>
<dbReference type="RefSeq" id="WP_164456410.1">
    <property type="nucleotide sequence ID" value="NZ_JAAIJQ010000145.1"/>
</dbReference>
<evidence type="ECO:0000313" key="4">
    <source>
        <dbReference type="Proteomes" id="UP000483379"/>
    </source>
</evidence>
<organism evidence="3 4">
    <name type="scientific">Thiorhodococcus minor</name>
    <dbReference type="NCBI Taxonomy" id="57489"/>
    <lineage>
        <taxon>Bacteria</taxon>
        <taxon>Pseudomonadati</taxon>
        <taxon>Pseudomonadota</taxon>
        <taxon>Gammaproteobacteria</taxon>
        <taxon>Chromatiales</taxon>
        <taxon>Chromatiaceae</taxon>
        <taxon>Thiorhodococcus</taxon>
    </lineage>
</organism>
<evidence type="ECO:0000259" key="2">
    <source>
        <dbReference type="Pfam" id="PF03886"/>
    </source>
</evidence>
<evidence type="ECO:0000313" key="3">
    <source>
        <dbReference type="EMBL" id="NEV65079.1"/>
    </source>
</evidence>
<dbReference type="Gene3D" id="3.40.50.10610">
    <property type="entry name" value="ABC-type transport auxiliary lipoprotein component"/>
    <property type="match status" value="1"/>
</dbReference>
<dbReference type="SUPFAM" id="SSF159594">
    <property type="entry name" value="XCC0632-like"/>
    <property type="match status" value="1"/>
</dbReference>
<feature type="region of interest" description="Disordered" evidence="1">
    <location>
        <begin position="1"/>
        <end position="24"/>
    </location>
</feature>
<proteinExistence type="predicted"/>
<protein>
    <recommendedName>
        <fullName evidence="2">ABC-type transport auxiliary lipoprotein component domain-containing protein</fullName>
    </recommendedName>
</protein>
<keyword evidence="4" id="KW-1185">Reference proteome</keyword>
<dbReference type="AlphaFoldDB" id="A0A6M0K6K2"/>
<reference evidence="3 4" key="1">
    <citation type="submission" date="2020-02" db="EMBL/GenBank/DDBJ databases">
        <title>Genome sequences of Thiorhodococcus mannitoliphagus and Thiorhodococcus minor, purple sulfur photosynthetic bacteria in the gammaproteobacterial family, Chromatiaceae.</title>
        <authorList>
            <person name="Aviles F.A."/>
            <person name="Meyer T.E."/>
            <person name="Kyndt J.A."/>
        </authorList>
    </citation>
    <scope>NUCLEOTIDE SEQUENCE [LARGE SCALE GENOMIC DNA]</scope>
    <source>
        <strain evidence="3 4">DSM 11518</strain>
    </source>
</reference>
<dbReference type="Pfam" id="PF03886">
    <property type="entry name" value="ABC_trans_aux"/>
    <property type="match status" value="1"/>
</dbReference>
<dbReference type="Proteomes" id="UP000483379">
    <property type="component" value="Unassembled WGS sequence"/>
</dbReference>
<sequence>MNSPPATAHRNIQTASQHTSAPASSLSIAVDPVSLPAAVDRPESVVTAGSNQVRLEEFERWDSPPPKAARWRD</sequence>
<feature type="domain" description="ABC-type transport auxiliary lipoprotein component" evidence="2">
    <location>
        <begin position="15"/>
        <end position="67"/>
    </location>
</feature>
<gene>
    <name evidence="3" type="ORF">G3446_25030</name>
</gene>
<accession>A0A6M0K6K2</accession>